<dbReference type="PANTHER" id="PTHR21329">
    <property type="entry name" value="PHOSPHATIDYLINOSITOL N-ACETYLGLUCOSAMINYLTRANSFERASE SUBUNIT Q-RELATED"/>
    <property type="match status" value="1"/>
</dbReference>
<name>A0AA88XWS6_PINIB</name>
<evidence type="ECO:0000313" key="2">
    <source>
        <dbReference type="EMBL" id="KAK3089346.1"/>
    </source>
</evidence>
<dbReference type="Proteomes" id="UP001186944">
    <property type="component" value="Unassembled WGS sequence"/>
</dbReference>
<dbReference type="EMBL" id="VSWD01000010">
    <property type="protein sequence ID" value="KAK3089346.1"/>
    <property type="molecule type" value="Genomic_DNA"/>
</dbReference>
<organism evidence="2 3">
    <name type="scientific">Pinctada imbricata</name>
    <name type="common">Atlantic pearl-oyster</name>
    <name type="synonym">Pinctada martensii</name>
    <dbReference type="NCBI Taxonomy" id="66713"/>
    <lineage>
        <taxon>Eukaryota</taxon>
        <taxon>Metazoa</taxon>
        <taxon>Spiralia</taxon>
        <taxon>Lophotrochozoa</taxon>
        <taxon>Mollusca</taxon>
        <taxon>Bivalvia</taxon>
        <taxon>Autobranchia</taxon>
        <taxon>Pteriomorphia</taxon>
        <taxon>Pterioida</taxon>
        <taxon>Pterioidea</taxon>
        <taxon>Pteriidae</taxon>
        <taxon>Pinctada</taxon>
    </lineage>
</organism>
<proteinExistence type="predicted"/>
<dbReference type="PROSITE" id="PS51257">
    <property type="entry name" value="PROKAR_LIPOPROTEIN"/>
    <property type="match status" value="1"/>
</dbReference>
<evidence type="ECO:0008006" key="4">
    <source>
        <dbReference type="Google" id="ProtNLM"/>
    </source>
</evidence>
<reference evidence="2" key="1">
    <citation type="submission" date="2019-08" db="EMBL/GenBank/DDBJ databases">
        <title>The improved chromosome-level genome for the pearl oyster Pinctada fucata martensii using PacBio sequencing and Hi-C.</title>
        <authorList>
            <person name="Zheng Z."/>
        </authorList>
    </citation>
    <scope>NUCLEOTIDE SEQUENCE</scope>
    <source>
        <strain evidence="2">ZZ-2019</strain>
        <tissue evidence="2">Adductor muscle</tissue>
    </source>
</reference>
<keyword evidence="1" id="KW-0472">Membrane</keyword>
<comment type="caution">
    <text evidence="2">The sequence shown here is derived from an EMBL/GenBank/DDBJ whole genome shotgun (WGS) entry which is preliminary data.</text>
</comment>
<dbReference type="GO" id="GO:0006506">
    <property type="term" value="P:GPI anchor biosynthetic process"/>
    <property type="evidence" value="ECO:0007669"/>
    <property type="project" value="InterPro"/>
</dbReference>
<feature type="transmembrane region" description="Helical" evidence="1">
    <location>
        <begin position="173"/>
        <end position="192"/>
    </location>
</feature>
<feature type="transmembrane region" description="Helical" evidence="1">
    <location>
        <begin position="382"/>
        <end position="400"/>
    </location>
</feature>
<dbReference type="GO" id="GO:0016020">
    <property type="term" value="C:membrane"/>
    <property type="evidence" value="ECO:0007669"/>
    <property type="project" value="InterPro"/>
</dbReference>
<dbReference type="InterPro" id="IPR007720">
    <property type="entry name" value="PigQ/GPI1"/>
</dbReference>
<dbReference type="PANTHER" id="PTHR21329:SF3">
    <property type="entry name" value="PHOSPHATIDYLINOSITOL N-ACETYLGLUCOSAMINYLTRANSFERASE SUBUNIT Q"/>
    <property type="match status" value="1"/>
</dbReference>
<feature type="transmembrane region" description="Helical" evidence="1">
    <location>
        <begin position="252"/>
        <end position="274"/>
    </location>
</feature>
<dbReference type="Pfam" id="PF05024">
    <property type="entry name" value="Gpi1"/>
    <property type="match status" value="1"/>
</dbReference>
<dbReference type="GO" id="GO:0005783">
    <property type="term" value="C:endoplasmic reticulum"/>
    <property type="evidence" value="ECO:0007669"/>
    <property type="project" value="TreeGrafter"/>
</dbReference>
<feature type="transmembrane region" description="Helical" evidence="1">
    <location>
        <begin position="148"/>
        <end position="166"/>
    </location>
</feature>
<accession>A0AA88XWS6</accession>
<sequence>MRMSVDIKWTVFVPYNILVEPSGYLHGTISCKNKCVTLTSMTPYSCYSVSCDSLVGEWQNLVVRENIISLPICRDNRVRLVRQRNGDLKCYIIEEDTNGEKVACNCVIFNPDEMMSTYFLPDDGVGDNSAIACVYKELRQQEGDKPSWTLFVTGILWLFQSIGILVDNRLMNILGRQIVDSILGLTVMYIVMQEGFSDQISSSILTWADYVAEELSTLLNWLMGAPAGLKLNKQLTEFLGHFFLYHIYLWKGYLSIIQPILGSVIWYTSLLGILGIRAQLCLLQDIVSMMTLHIYCFYVYAARLYKLQVYVLSALWRLFRGKKWNVLRLRVDSAAYDVDQLFLGTLLFTILLFMLPTTALYYIVFTVLRFTVLISQSSLSKIVNFLNAAPVYSLILWILSHRTVAGDLQFSILSQKDTSSQDESVFTLQVCHMPLSKLVLKSQNPFMIKLSTGLSWRNLIGAVMSGDLIYPWVDMDSPKQKRQ</sequence>
<gene>
    <name evidence="2" type="ORF">FSP39_002904</name>
</gene>
<evidence type="ECO:0000313" key="3">
    <source>
        <dbReference type="Proteomes" id="UP001186944"/>
    </source>
</evidence>
<feature type="transmembrane region" description="Helical" evidence="1">
    <location>
        <begin position="346"/>
        <end position="370"/>
    </location>
</feature>
<dbReference type="AlphaFoldDB" id="A0AA88XWS6"/>
<keyword evidence="1" id="KW-1133">Transmembrane helix</keyword>
<protein>
    <recommendedName>
        <fullName evidence="4">Phosphatidylinositol N-acetylglucosaminyltransferase subunit Q</fullName>
    </recommendedName>
</protein>
<keyword evidence="3" id="KW-1185">Reference proteome</keyword>
<keyword evidence="1" id="KW-0812">Transmembrane</keyword>
<evidence type="ECO:0000256" key="1">
    <source>
        <dbReference type="SAM" id="Phobius"/>
    </source>
</evidence>